<keyword evidence="2" id="KW-1185">Reference proteome</keyword>
<comment type="caution">
    <text evidence="1">The sequence shown here is derived from an EMBL/GenBank/DDBJ whole genome shotgun (WGS) entry which is preliminary data.</text>
</comment>
<dbReference type="RefSeq" id="WP_220617187.1">
    <property type="nucleotide sequence ID" value="NZ_RKLR01000001.1"/>
</dbReference>
<evidence type="ECO:0008006" key="3">
    <source>
        <dbReference type="Google" id="ProtNLM"/>
    </source>
</evidence>
<reference evidence="1 2" key="1">
    <citation type="submission" date="2021-06" db="EMBL/GenBank/DDBJ databases">
        <title>Halomicroarcula sp. a new haloarchaeum isolated from saline soil.</title>
        <authorList>
            <person name="Duran-Viseras A."/>
            <person name="Sanchez-Porro C."/>
            <person name="Ventosa A."/>
        </authorList>
    </citation>
    <scope>NUCLEOTIDE SEQUENCE [LARGE SCALE GENOMIC DNA]</scope>
    <source>
        <strain evidence="1 2">F13</strain>
    </source>
</reference>
<evidence type="ECO:0000313" key="2">
    <source>
        <dbReference type="Proteomes" id="UP001430377"/>
    </source>
</evidence>
<protein>
    <recommendedName>
        <fullName evidence="3">Zinc ribbon domain-containing protein</fullName>
    </recommendedName>
</protein>
<dbReference type="EMBL" id="RKLR01000001">
    <property type="protein sequence ID" value="MBX0322216.1"/>
    <property type="molecule type" value="Genomic_DNA"/>
</dbReference>
<gene>
    <name evidence="1" type="ORF">EGH21_04120</name>
</gene>
<proteinExistence type="predicted"/>
<accession>A0AAW4PN87</accession>
<sequence length="48" mass="5532">MTYYSCEGCGQLIDLSTLDEQPRREHCPVCEETTRWTPEFTADEGVSF</sequence>
<organism evidence="1 2">
    <name type="scientific">Haloarcula rubra</name>
    <dbReference type="NCBI Taxonomy" id="2487747"/>
    <lineage>
        <taxon>Archaea</taxon>
        <taxon>Methanobacteriati</taxon>
        <taxon>Methanobacteriota</taxon>
        <taxon>Stenosarchaea group</taxon>
        <taxon>Halobacteria</taxon>
        <taxon>Halobacteriales</taxon>
        <taxon>Haloarculaceae</taxon>
        <taxon>Haloarcula</taxon>
    </lineage>
</organism>
<evidence type="ECO:0000313" key="1">
    <source>
        <dbReference type="EMBL" id="MBX0322216.1"/>
    </source>
</evidence>
<name>A0AAW4PN87_9EURY</name>
<dbReference type="Proteomes" id="UP001430377">
    <property type="component" value="Unassembled WGS sequence"/>
</dbReference>
<dbReference type="AlphaFoldDB" id="A0AAW4PN87"/>